<comment type="caution">
    <text evidence="2">The sequence shown here is derived from an EMBL/GenBank/DDBJ whole genome shotgun (WGS) entry which is preliminary data.</text>
</comment>
<gene>
    <name evidence="2" type="ORF">D8674_033517</name>
</gene>
<dbReference type="EMBL" id="SMOL01000148">
    <property type="protein sequence ID" value="KAB2628722.1"/>
    <property type="molecule type" value="Genomic_DNA"/>
</dbReference>
<proteinExistence type="predicted"/>
<organism evidence="2 3">
    <name type="scientific">Pyrus ussuriensis x Pyrus communis</name>
    <dbReference type="NCBI Taxonomy" id="2448454"/>
    <lineage>
        <taxon>Eukaryota</taxon>
        <taxon>Viridiplantae</taxon>
        <taxon>Streptophyta</taxon>
        <taxon>Embryophyta</taxon>
        <taxon>Tracheophyta</taxon>
        <taxon>Spermatophyta</taxon>
        <taxon>Magnoliopsida</taxon>
        <taxon>eudicotyledons</taxon>
        <taxon>Gunneridae</taxon>
        <taxon>Pentapetalae</taxon>
        <taxon>rosids</taxon>
        <taxon>fabids</taxon>
        <taxon>Rosales</taxon>
        <taxon>Rosaceae</taxon>
        <taxon>Amygdaloideae</taxon>
        <taxon>Maleae</taxon>
        <taxon>Pyrus</taxon>
    </lineage>
</organism>
<accession>A0A5N5HRE7</accession>
<evidence type="ECO:0000313" key="2">
    <source>
        <dbReference type="EMBL" id="KAB2628722.1"/>
    </source>
</evidence>
<evidence type="ECO:0000313" key="3">
    <source>
        <dbReference type="Proteomes" id="UP000327157"/>
    </source>
</evidence>
<feature type="region of interest" description="Disordered" evidence="1">
    <location>
        <begin position="65"/>
        <end position="94"/>
    </location>
</feature>
<sequence>MHSGFDFESITIVPGCVGVVLHPKQAGWAAEFGPGVSCHAPWPGFPRKSQNDSFAAFGPDPTTTIWGGSSRCRRGDRAEKRQTVTSRRPCTGKG</sequence>
<reference evidence="2 3" key="3">
    <citation type="submission" date="2019-11" db="EMBL/GenBank/DDBJ databases">
        <title>A de novo genome assembly of a pear dwarfing rootstock.</title>
        <authorList>
            <person name="Wang F."/>
            <person name="Wang J."/>
            <person name="Li S."/>
            <person name="Zhang Y."/>
            <person name="Fang M."/>
            <person name="Ma L."/>
            <person name="Zhao Y."/>
            <person name="Jiang S."/>
        </authorList>
    </citation>
    <scope>NUCLEOTIDE SEQUENCE [LARGE SCALE GENOMIC DNA]</scope>
    <source>
        <strain evidence="2">S2</strain>
        <tissue evidence="2">Leaf</tissue>
    </source>
</reference>
<dbReference type="Proteomes" id="UP000327157">
    <property type="component" value="Chromosome 8"/>
</dbReference>
<evidence type="ECO:0000256" key="1">
    <source>
        <dbReference type="SAM" id="MobiDB-lite"/>
    </source>
</evidence>
<name>A0A5N5HRE7_9ROSA</name>
<feature type="compositionally biased region" description="Basic and acidic residues" evidence="1">
    <location>
        <begin position="73"/>
        <end position="82"/>
    </location>
</feature>
<reference evidence="2 3" key="1">
    <citation type="submission" date="2019-09" db="EMBL/GenBank/DDBJ databases">
        <authorList>
            <person name="Ou C."/>
        </authorList>
    </citation>
    <scope>NUCLEOTIDE SEQUENCE [LARGE SCALE GENOMIC DNA]</scope>
    <source>
        <strain evidence="2">S2</strain>
        <tissue evidence="2">Leaf</tissue>
    </source>
</reference>
<keyword evidence="3" id="KW-1185">Reference proteome</keyword>
<protein>
    <submittedName>
        <fullName evidence="2">Ribonuclease H protein</fullName>
    </submittedName>
</protein>
<dbReference type="AlphaFoldDB" id="A0A5N5HRE7"/>
<reference evidence="3" key="2">
    <citation type="submission" date="2019-10" db="EMBL/GenBank/DDBJ databases">
        <title>A de novo genome assembly of a pear dwarfing rootstock.</title>
        <authorList>
            <person name="Wang F."/>
            <person name="Wang J."/>
            <person name="Li S."/>
            <person name="Zhang Y."/>
            <person name="Fang M."/>
            <person name="Ma L."/>
            <person name="Zhao Y."/>
            <person name="Jiang S."/>
        </authorList>
    </citation>
    <scope>NUCLEOTIDE SEQUENCE [LARGE SCALE GENOMIC DNA]</scope>
</reference>